<protein>
    <submittedName>
        <fullName evidence="2">(rape) hypothetical protein</fullName>
    </submittedName>
    <submittedName>
        <fullName evidence="3">BnaC09g54440D protein</fullName>
    </submittedName>
</protein>
<dbReference type="OMA" id="PVMSMAY"/>
<dbReference type="Proteomes" id="UP001295469">
    <property type="component" value="Chromosome C09"/>
</dbReference>
<feature type="region of interest" description="Disordered" evidence="1">
    <location>
        <begin position="1"/>
        <end position="23"/>
    </location>
</feature>
<name>A0A078J532_BRANA</name>
<proteinExistence type="predicted"/>
<dbReference type="EMBL" id="HG994373">
    <property type="protein sequence ID" value="CAF1784748.1"/>
    <property type="molecule type" value="Genomic_DNA"/>
</dbReference>
<reference evidence="3" key="2">
    <citation type="submission" date="2014-06" db="EMBL/GenBank/DDBJ databases">
        <authorList>
            <person name="Genoscope - CEA"/>
        </authorList>
    </citation>
    <scope>NUCLEOTIDE SEQUENCE</scope>
</reference>
<dbReference type="Gramene" id="CDY57899">
    <property type="protein sequence ID" value="CDY57899"/>
    <property type="gene ID" value="GSBRNA2T00022798001"/>
</dbReference>
<dbReference type="EMBL" id="LK033614">
    <property type="protein sequence ID" value="CDY57899.1"/>
    <property type="molecule type" value="Genomic_DNA"/>
</dbReference>
<accession>A0A078J532</accession>
<evidence type="ECO:0000313" key="4">
    <source>
        <dbReference type="Proteomes" id="UP000028999"/>
    </source>
</evidence>
<sequence>MFLSCSRRIRDGQTQGHDAGKENRSLMMFPVMSMAYSSAKPTASSPVHYMMTLRPNCSPQAPRLIKIATVTSFT</sequence>
<evidence type="ECO:0000313" key="2">
    <source>
        <dbReference type="EMBL" id="CAF1784748.1"/>
    </source>
</evidence>
<reference evidence="2" key="3">
    <citation type="submission" date="2021-01" db="EMBL/GenBank/DDBJ databases">
        <authorList>
            <consortium name="Genoscope - CEA"/>
            <person name="William W."/>
        </authorList>
    </citation>
    <scope>NUCLEOTIDE SEQUENCE</scope>
</reference>
<evidence type="ECO:0000313" key="3">
    <source>
        <dbReference type="EMBL" id="CDY57899.1"/>
    </source>
</evidence>
<gene>
    <name evidence="3" type="primary">BnaC09g54440D</name>
    <name evidence="2" type="ORF">DARMORV10_C09P62890.1</name>
    <name evidence="3" type="ORF">GSBRNA2T00022798001</name>
</gene>
<dbReference type="AlphaFoldDB" id="A0A078J532"/>
<dbReference type="Proteomes" id="UP000028999">
    <property type="component" value="Unassembled WGS sequence"/>
</dbReference>
<evidence type="ECO:0000256" key="1">
    <source>
        <dbReference type="SAM" id="MobiDB-lite"/>
    </source>
</evidence>
<organism evidence="3 4">
    <name type="scientific">Brassica napus</name>
    <name type="common">Rape</name>
    <dbReference type="NCBI Taxonomy" id="3708"/>
    <lineage>
        <taxon>Eukaryota</taxon>
        <taxon>Viridiplantae</taxon>
        <taxon>Streptophyta</taxon>
        <taxon>Embryophyta</taxon>
        <taxon>Tracheophyta</taxon>
        <taxon>Spermatophyta</taxon>
        <taxon>Magnoliopsida</taxon>
        <taxon>eudicotyledons</taxon>
        <taxon>Gunneridae</taxon>
        <taxon>Pentapetalae</taxon>
        <taxon>rosids</taxon>
        <taxon>malvids</taxon>
        <taxon>Brassicales</taxon>
        <taxon>Brassicaceae</taxon>
        <taxon>Brassiceae</taxon>
        <taxon>Brassica</taxon>
    </lineage>
</organism>
<keyword evidence="4" id="KW-1185">Reference proteome</keyword>
<dbReference type="PaxDb" id="3708-A0A078J532"/>
<reference evidence="3 4" key="1">
    <citation type="journal article" date="2014" name="Science">
        <title>Plant genetics. Early allopolyploid evolution in the post-Neolithic Brassica napus oilseed genome.</title>
        <authorList>
            <person name="Chalhoub B."/>
            <person name="Denoeud F."/>
            <person name="Liu S."/>
            <person name="Parkin I.A."/>
            <person name="Tang H."/>
            <person name="Wang X."/>
            <person name="Chiquet J."/>
            <person name="Belcram H."/>
            <person name="Tong C."/>
            <person name="Samans B."/>
            <person name="Correa M."/>
            <person name="Da Silva C."/>
            <person name="Just J."/>
            <person name="Falentin C."/>
            <person name="Koh C.S."/>
            <person name="Le Clainche I."/>
            <person name="Bernard M."/>
            <person name="Bento P."/>
            <person name="Noel B."/>
            <person name="Labadie K."/>
            <person name="Alberti A."/>
            <person name="Charles M."/>
            <person name="Arnaud D."/>
            <person name="Guo H."/>
            <person name="Daviaud C."/>
            <person name="Alamery S."/>
            <person name="Jabbari K."/>
            <person name="Zhao M."/>
            <person name="Edger P.P."/>
            <person name="Chelaifa H."/>
            <person name="Tack D."/>
            <person name="Lassalle G."/>
            <person name="Mestiri I."/>
            <person name="Schnel N."/>
            <person name="Le Paslier M.C."/>
            <person name="Fan G."/>
            <person name="Renault V."/>
            <person name="Bayer P.E."/>
            <person name="Golicz A.A."/>
            <person name="Manoli S."/>
            <person name="Lee T.H."/>
            <person name="Thi V.H."/>
            <person name="Chalabi S."/>
            <person name="Hu Q."/>
            <person name="Fan C."/>
            <person name="Tollenaere R."/>
            <person name="Lu Y."/>
            <person name="Battail C."/>
            <person name="Shen J."/>
            <person name="Sidebottom C.H."/>
            <person name="Wang X."/>
            <person name="Canaguier A."/>
            <person name="Chauveau A."/>
            <person name="Berard A."/>
            <person name="Deniot G."/>
            <person name="Guan M."/>
            <person name="Liu Z."/>
            <person name="Sun F."/>
            <person name="Lim Y.P."/>
            <person name="Lyons E."/>
            <person name="Town C.D."/>
            <person name="Bancroft I."/>
            <person name="Wang X."/>
            <person name="Meng J."/>
            <person name="Ma J."/>
            <person name="Pires J.C."/>
            <person name="King G.J."/>
            <person name="Brunel D."/>
            <person name="Delourme R."/>
            <person name="Renard M."/>
            <person name="Aury J.M."/>
            <person name="Adams K.L."/>
            <person name="Batley J."/>
            <person name="Snowdon R.J."/>
            <person name="Tost J."/>
            <person name="Edwards D."/>
            <person name="Zhou Y."/>
            <person name="Hua W."/>
            <person name="Sharpe A.G."/>
            <person name="Paterson A.H."/>
            <person name="Guan C."/>
            <person name="Wincker P."/>
        </authorList>
    </citation>
    <scope>NUCLEOTIDE SEQUENCE [LARGE SCALE GENOMIC DNA]</scope>
    <source>
        <strain evidence="4">cv. Darmor-bzh</strain>
    </source>
</reference>